<dbReference type="SUPFAM" id="SSF55021">
    <property type="entry name" value="ACT-like"/>
    <property type="match status" value="2"/>
</dbReference>
<gene>
    <name evidence="2" type="ORF">S01H1_16862</name>
</gene>
<accession>X0SVM7</accession>
<dbReference type="PROSITE" id="PS51671">
    <property type="entry name" value="ACT"/>
    <property type="match status" value="1"/>
</dbReference>
<feature type="domain" description="ACT" evidence="1">
    <location>
        <begin position="5"/>
        <end position="82"/>
    </location>
</feature>
<dbReference type="PANTHER" id="PTHR40099">
    <property type="entry name" value="ACETOLACTATE SYNTHASE, SMALL SUBUNIT"/>
    <property type="match status" value="1"/>
</dbReference>
<name>X0SVM7_9ZZZZ</name>
<sequence length="131" mass="14266">MRIKQVSVFVSNEPGRLVDMLKPLSDNEIDIQALSVADSTDFGIVRMVVSNTEGAVKALHDAQFTVRINEVLVYDMPNVPGGLLKAVVEPLAKVGINLEYFYAFTESETGKAKVVLKVSDIDRAEDVLGKG</sequence>
<dbReference type="EMBL" id="BARS01008902">
    <property type="protein sequence ID" value="GAF67870.1"/>
    <property type="molecule type" value="Genomic_DNA"/>
</dbReference>
<proteinExistence type="predicted"/>
<dbReference type="Gene3D" id="3.30.2130.10">
    <property type="entry name" value="VC0802-like"/>
    <property type="match status" value="1"/>
</dbReference>
<reference evidence="2" key="1">
    <citation type="journal article" date="2014" name="Front. Microbiol.">
        <title>High frequency of phylogenetically diverse reductive dehalogenase-homologous genes in deep subseafloor sedimentary metagenomes.</title>
        <authorList>
            <person name="Kawai M."/>
            <person name="Futagami T."/>
            <person name="Toyoda A."/>
            <person name="Takaki Y."/>
            <person name="Nishi S."/>
            <person name="Hori S."/>
            <person name="Arai W."/>
            <person name="Tsubouchi T."/>
            <person name="Morono Y."/>
            <person name="Uchiyama I."/>
            <person name="Ito T."/>
            <person name="Fujiyama A."/>
            <person name="Inagaki F."/>
            <person name="Takami H."/>
        </authorList>
    </citation>
    <scope>NUCLEOTIDE SEQUENCE</scope>
    <source>
        <strain evidence="2">Expedition CK06-06</strain>
    </source>
</reference>
<evidence type="ECO:0000259" key="1">
    <source>
        <dbReference type="PROSITE" id="PS51671"/>
    </source>
</evidence>
<dbReference type="AlphaFoldDB" id="X0SVM7"/>
<dbReference type="InterPro" id="IPR002912">
    <property type="entry name" value="ACT_dom"/>
</dbReference>
<dbReference type="InterPro" id="IPR045865">
    <property type="entry name" value="ACT-like_dom_sf"/>
</dbReference>
<dbReference type="PANTHER" id="PTHR40099:SF1">
    <property type="entry name" value="ACETOLACTATE SYNTHASE, SMALL SUBUNIT"/>
    <property type="match status" value="1"/>
</dbReference>
<protein>
    <recommendedName>
        <fullName evidence="1">ACT domain-containing protein</fullName>
    </recommendedName>
</protein>
<dbReference type="Pfam" id="PF19571">
    <property type="entry name" value="ACT_8"/>
    <property type="match status" value="1"/>
</dbReference>
<dbReference type="InterPro" id="IPR045739">
    <property type="entry name" value="ACT_dom_pair"/>
</dbReference>
<evidence type="ECO:0000313" key="2">
    <source>
        <dbReference type="EMBL" id="GAF67870.1"/>
    </source>
</evidence>
<organism evidence="2">
    <name type="scientific">marine sediment metagenome</name>
    <dbReference type="NCBI Taxonomy" id="412755"/>
    <lineage>
        <taxon>unclassified sequences</taxon>
        <taxon>metagenomes</taxon>
        <taxon>ecological metagenomes</taxon>
    </lineage>
</organism>
<comment type="caution">
    <text evidence="2">The sequence shown here is derived from an EMBL/GenBank/DDBJ whole genome shotgun (WGS) entry which is preliminary data.</text>
</comment>